<name>W2PAC8_PHYN3</name>
<dbReference type="VEuPathDB" id="FungiDB:PPTG_20458"/>
<dbReference type="RefSeq" id="XP_008917505.1">
    <property type="nucleotide sequence ID" value="XM_008919257.1"/>
</dbReference>
<feature type="non-terminal residue" evidence="2">
    <location>
        <position position="1"/>
    </location>
</feature>
<dbReference type="Gene3D" id="1.10.8.10">
    <property type="entry name" value="DNA helicase RuvA subunit, C-terminal domain"/>
    <property type="match status" value="1"/>
</dbReference>
<protein>
    <submittedName>
        <fullName evidence="2">Uncharacterized protein</fullName>
    </submittedName>
</protein>
<feature type="region of interest" description="Disordered" evidence="1">
    <location>
        <begin position="138"/>
        <end position="157"/>
    </location>
</feature>
<evidence type="ECO:0000313" key="3">
    <source>
        <dbReference type="Proteomes" id="UP000018817"/>
    </source>
</evidence>
<reference evidence="2 3" key="2">
    <citation type="submission" date="2013-11" db="EMBL/GenBank/DDBJ databases">
        <title>The Genome Sequence of Phytophthora parasitica INRA-310.</title>
        <authorList>
            <consortium name="The Broad Institute Genomics Platform"/>
            <person name="Russ C."/>
            <person name="Tyler B."/>
            <person name="Panabieres F."/>
            <person name="Shan W."/>
            <person name="Tripathy S."/>
            <person name="Grunwald N."/>
            <person name="Machado M."/>
            <person name="Johnson C.S."/>
            <person name="Arredondo F."/>
            <person name="Hong C."/>
            <person name="Coffey M."/>
            <person name="Young S.K."/>
            <person name="Zeng Q."/>
            <person name="Gargeya S."/>
            <person name="Fitzgerald M."/>
            <person name="Abouelleil A."/>
            <person name="Alvarado L."/>
            <person name="Chapman S.B."/>
            <person name="Gainer-Dewar J."/>
            <person name="Goldberg J."/>
            <person name="Griggs A."/>
            <person name="Gujja S."/>
            <person name="Hansen M."/>
            <person name="Howarth C."/>
            <person name="Imamovic A."/>
            <person name="Ireland A."/>
            <person name="Larimer J."/>
            <person name="McCowan C."/>
            <person name="Murphy C."/>
            <person name="Pearson M."/>
            <person name="Poon T.W."/>
            <person name="Priest M."/>
            <person name="Roberts A."/>
            <person name="Saif S."/>
            <person name="Shea T."/>
            <person name="Sykes S."/>
            <person name="Wortman J."/>
            <person name="Nusbaum C."/>
            <person name="Birren B."/>
        </authorList>
    </citation>
    <scope>NUCLEOTIDE SEQUENCE [LARGE SCALE GENOMIC DNA]</scope>
    <source>
        <strain evidence="2 3">INRA-310</strain>
    </source>
</reference>
<evidence type="ECO:0000256" key="1">
    <source>
        <dbReference type="SAM" id="MobiDB-lite"/>
    </source>
</evidence>
<dbReference type="SUPFAM" id="SSF46934">
    <property type="entry name" value="UBA-like"/>
    <property type="match status" value="1"/>
</dbReference>
<sequence length="157" mass="17392">SSKFLNDKKKKLQAFKNTTNANDSMAKSYLEKFSWDLMRAVDEFYANGGESLTPVHLHDWQHDINEIFSNSSEASEVQVRDAMLNHLTDIERFTESGDTSSLVAITGMTGLPFTPDPAAQNLSDLTAGASQEIRPAEEIATSSQTSTHENVHENTIK</sequence>
<accession>W2PAC8</accession>
<dbReference type="GeneID" id="20189060"/>
<evidence type="ECO:0000313" key="2">
    <source>
        <dbReference type="EMBL" id="ETM97198.1"/>
    </source>
</evidence>
<organism evidence="2 3">
    <name type="scientific">Phytophthora nicotianae (strain INRA-310)</name>
    <name type="common">Phytophthora parasitica</name>
    <dbReference type="NCBI Taxonomy" id="761204"/>
    <lineage>
        <taxon>Eukaryota</taxon>
        <taxon>Sar</taxon>
        <taxon>Stramenopiles</taxon>
        <taxon>Oomycota</taxon>
        <taxon>Peronosporomycetes</taxon>
        <taxon>Peronosporales</taxon>
        <taxon>Peronosporaceae</taxon>
        <taxon>Phytophthora</taxon>
    </lineage>
</organism>
<gene>
    <name evidence="2" type="ORF">PPTG_20458</name>
</gene>
<dbReference type="InterPro" id="IPR009060">
    <property type="entry name" value="UBA-like_sf"/>
</dbReference>
<dbReference type="EMBL" id="KI670182">
    <property type="protein sequence ID" value="ETM97198.1"/>
    <property type="molecule type" value="Genomic_DNA"/>
</dbReference>
<dbReference type="Pfam" id="PF14555">
    <property type="entry name" value="UBA_4"/>
    <property type="match status" value="1"/>
</dbReference>
<dbReference type="Proteomes" id="UP000018817">
    <property type="component" value="Unassembled WGS sequence"/>
</dbReference>
<dbReference type="AlphaFoldDB" id="W2PAC8"/>
<dbReference type="STRING" id="761204.W2PAC8"/>
<reference evidence="3" key="1">
    <citation type="submission" date="2011-12" db="EMBL/GenBank/DDBJ databases">
        <authorList>
            <consortium name="The Broad Institute Genome Sequencing Platform"/>
            <person name="Russ C."/>
            <person name="Tyler B."/>
            <person name="Panabieres F."/>
            <person name="Shan W."/>
            <person name="Tripathy S."/>
            <person name="Grunwald N."/>
            <person name="Machado M."/>
            <person name="Young S.K."/>
            <person name="Zeng Q."/>
            <person name="Gargeya S."/>
            <person name="Fitzgerald M."/>
            <person name="Haas B."/>
            <person name="Abouelleil A."/>
            <person name="Alvarado L."/>
            <person name="Arachchi H.M."/>
            <person name="Berlin A."/>
            <person name="Chapman S.B."/>
            <person name="Gearin G."/>
            <person name="Goldberg J."/>
            <person name="Griggs A."/>
            <person name="Gujja S."/>
            <person name="Hansen M."/>
            <person name="Heiman D."/>
            <person name="Howarth C."/>
            <person name="Larimer J."/>
            <person name="Lui A."/>
            <person name="MacDonald P.J.P."/>
            <person name="McCowen C."/>
            <person name="Montmayeur A."/>
            <person name="Murphy C."/>
            <person name="Neiman D."/>
            <person name="Pearson M."/>
            <person name="Priest M."/>
            <person name="Roberts A."/>
            <person name="Saif S."/>
            <person name="Shea T."/>
            <person name="Sisk P."/>
            <person name="Stolte C."/>
            <person name="Sykes S."/>
            <person name="Wortman J."/>
            <person name="Nusbaum C."/>
            <person name="Birren B."/>
        </authorList>
    </citation>
    <scope>NUCLEOTIDE SEQUENCE [LARGE SCALE GENOMIC DNA]</scope>
    <source>
        <strain evidence="3">INRA-310</strain>
    </source>
</reference>
<proteinExistence type="predicted"/>